<protein>
    <submittedName>
        <fullName evidence="2">Uncharacterized protein</fullName>
    </submittedName>
</protein>
<reference evidence="2" key="1">
    <citation type="journal article" date="2020" name="Phytopathology">
        <title>Genome Sequence Resources of Colletotrichum truncatum, C. plurivorum, C. musicola, and C. sojae: Four Species Pathogenic to Soybean (Glycine max).</title>
        <authorList>
            <person name="Rogerio F."/>
            <person name="Boufleur T.R."/>
            <person name="Ciampi-Guillardi M."/>
            <person name="Sukno S.A."/>
            <person name="Thon M.R."/>
            <person name="Massola Junior N.S."/>
            <person name="Baroncelli R."/>
        </authorList>
    </citation>
    <scope>NUCLEOTIDE SEQUENCE</scope>
    <source>
        <strain evidence="2">LFN0074</strain>
    </source>
</reference>
<keyword evidence="3" id="KW-1185">Reference proteome</keyword>
<evidence type="ECO:0000256" key="1">
    <source>
        <dbReference type="SAM" id="MobiDB-lite"/>
    </source>
</evidence>
<dbReference type="EMBL" id="WIGM01001956">
    <property type="protein sequence ID" value="KAF6785970.1"/>
    <property type="molecule type" value="Genomic_DNA"/>
</dbReference>
<gene>
    <name evidence="2" type="ORF">CMUS01_16533</name>
</gene>
<sequence>MSERHDPNSPTSSNITPLSALGTNVGTQGAGADDTLWRLSHDTNEDTRPTSALCATTCGGRLTFARIDTYPDDDGVNILYTTDQGMFLLVKDEDYKMTVQGVATRLFHSTGLFDVLLAVNTRLEAAEADPRNRREHLKDGNKARRPRLFFQDLRGNGSESGALAGWMASTDGVDGNRLGGSEALGHSDYARW</sequence>
<name>A0A8H6IMQ9_9PEZI</name>
<evidence type="ECO:0000313" key="2">
    <source>
        <dbReference type="EMBL" id="KAF6785970.1"/>
    </source>
</evidence>
<accession>A0A8H6IMQ9</accession>
<dbReference type="Proteomes" id="UP000639643">
    <property type="component" value="Unassembled WGS sequence"/>
</dbReference>
<proteinExistence type="predicted"/>
<feature type="compositionally biased region" description="Polar residues" evidence="1">
    <location>
        <begin position="8"/>
        <end position="24"/>
    </location>
</feature>
<feature type="region of interest" description="Disordered" evidence="1">
    <location>
        <begin position="1"/>
        <end position="24"/>
    </location>
</feature>
<evidence type="ECO:0000313" key="3">
    <source>
        <dbReference type="Proteomes" id="UP000639643"/>
    </source>
</evidence>
<organism evidence="2 3">
    <name type="scientific">Colletotrichum musicola</name>
    <dbReference type="NCBI Taxonomy" id="2175873"/>
    <lineage>
        <taxon>Eukaryota</taxon>
        <taxon>Fungi</taxon>
        <taxon>Dikarya</taxon>
        <taxon>Ascomycota</taxon>
        <taxon>Pezizomycotina</taxon>
        <taxon>Sordariomycetes</taxon>
        <taxon>Hypocreomycetidae</taxon>
        <taxon>Glomerellales</taxon>
        <taxon>Glomerellaceae</taxon>
        <taxon>Colletotrichum</taxon>
        <taxon>Colletotrichum orchidearum species complex</taxon>
    </lineage>
</organism>
<comment type="caution">
    <text evidence="2">The sequence shown here is derived from an EMBL/GenBank/DDBJ whole genome shotgun (WGS) entry which is preliminary data.</text>
</comment>
<dbReference type="AlphaFoldDB" id="A0A8H6IMQ9"/>